<feature type="domain" description="RNA polymerase sigma factor 70 region 4 type 2" evidence="7">
    <location>
        <begin position="104"/>
        <end position="155"/>
    </location>
</feature>
<keyword evidence="3" id="KW-0731">Sigma factor</keyword>
<dbReference type="InterPro" id="IPR013324">
    <property type="entry name" value="RNA_pol_sigma_r3/r4-like"/>
</dbReference>
<dbReference type="InterPro" id="IPR014284">
    <property type="entry name" value="RNA_pol_sigma-70_dom"/>
</dbReference>
<evidence type="ECO:0000313" key="9">
    <source>
        <dbReference type="Proteomes" id="UP001233314"/>
    </source>
</evidence>
<protein>
    <submittedName>
        <fullName evidence="8">Sigma-70 family RNA polymerase sigma factor</fullName>
    </submittedName>
</protein>
<dbReference type="SUPFAM" id="SSF88659">
    <property type="entry name" value="Sigma3 and sigma4 domains of RNA polymerase sigma factors"/>
    <property type="match status" value="1"/>
</dbReference>
<name>A0ABT9B3Y8_9ACTN</name>
<dbReference type="NCBIfam" id="TIGR02937">
    <property type="entry name" value="sigma70-ECF"/>
    <property type="match status" value="1"/>
</dbReference>
<reference evidence="8 9" key="1">
    <citation type="submission" date="2023-07" db="EMBL/GenBank/DDBJ databases">
        <title>Nocardioides sp. nov WY-20 isolated from soil.</title>
        <authorList>
            <person name="Liu B."/>
            <person name="Wan Y."/>
        </authorList>
    </citation>
    <scope>NUCLEOTIDE SEQUENCE [LARGE SCALE GENOMIC DNA]</scope>
    <source>
        <strain evidence="8 9">WY-20</strain>
    </source>
</reference>
<dbReference type="PANTHER" id="PTHR43133:SF8">
    <property type="entry name" value="RNA POLYMERASE SIGMA FACTOR HI_1459-RELATED"/>
    <property type="match status" value="1"/>
</dbReference>
<organism evidence="8 9">
    <name type="scientific">Nocardioides jiangxiensis</name>
    <dbReference type="NCBI Taxonomy" id="3064524"/>
    <lineage>
        <taxon>Bacteria</taxon>
        <taxon>Bacillati</taxon>
        <taxon>Actinomycetota</taxon>
        <taxon>Actinomycetes</taxon>
        <taxon>Propionibacteriales</taxon>
        <taxon>Nocardioidaceae</taxon>
        <taxon>Nocardioides</taxon>
    </lineage>
</organism>
<dbReference type="Pfam" id="PF08281">
    <property type="entry name" value="Sigma70_r4_2"/>
    <property type="match status" value="1"/>
</dbReference>
<comment type="caution">
    <text evidence="8">The sequence shown here is derived from an EMBL/GenBank/DDBJ whole genome shotgun (WGS) entry which is preliminary data.</text>
</comment>
<proteinExistence type="inferred from homology"/>
<dbReference type="Proteomes" id="UP001233314">
    <property type="component" value="Unassembled WGS sequence"/>
</dbReference>
<dbReference type="RefSeq" id="WP_305028948.1">
    <property type="nucleotide sequence ID" value="NZ_JAUQTA010000002.1"/>
</dbReference>
<accession>A0ABT9B3Y8</accession>
<evidence type="ECO:0000313" key="8">
    <source>
        <dbReference type="EMBL" id="MDO7869554.1"/>
    </source>
</evidence>
<dbReference type="InterPro" id="IPR013325">
    <property type="entry name" value="RNA_pol_sigma_r2"/>
</dbReference>
<keyword evidence="9" id="KW-1185">Reference proteome</keyword>
<dbReference type="EMBL" id="JAUQTA010000002">
    <property type="protein sequence ID" value="MDO7869554.1"/>
    <property type="molecule type" value="Genomic_DNA"/>
</dbReference>
<evidence type="ECO:0000256" key="2">
    <source>
        <dbReference type="ARBA" id="ARBA00023015"/>
    </source>
</evidence>
<dbReference type="InterPro" id="IPR039425">
    <property type="entry name" value="RNA_pol_sigma-70-like"/>
</dbReference>
<evidence type="ECO:0000259" key="6">
    <source>
        <dbReference type="Pfam" id="PF04542"/>
    </source>
</evidence>
<dbReference type="PANTHER" id="PTHR43133">
    <property type="entry name" value="RNA POLYMERASE ECF-TYPE SIGMA FACTO"/>
    <property type="match status" value="1"/>
</dbReference>
<comment type="similarity">
    <text evidence="1">Belongs to the sigma-70 factor family. ECF subfamily.</text>
</comment>
<dbReference type="Pfam" id="PF04542">
    <property type="entry name" value="Sigma70_r2"/>
    <property type="match status" value="1"/>
</dbReference>
<evidence type="ECO:0000256" key="4">
    <source>
        <dbReference type="ARBA" id="ARBA00023125"/>
    </source>
</evidence>
<dbReference type="SUPFAM" id="SSF88946">
    <property type="entry name" value="Sigma2 domain of RNA polymerase sigma factors"/>
    <property type="match status" value="1"/>
</dbReference>
<dbReference type="Gene3D" id="1.10.1740.10">
    <property type="match status" value="1"/>
</dbReference>
<keyword evidence="5" id="KW-0804">Transcription</keyword>
<sequence>MTPQERFEHLAGTIGADVLAYLARRVTPREDAADVYQQVLTITWRKLRVVPTDDREALAWMLGVARRCLANHRRAGTRRMALAERLRTELAVSYTEPDAATAQRADELLRSVSDEDRELLTLVHWEGLTIAEAGAVLGVSPSAARKRVERVRRALLTPAAV</sequence>
<keyword evidence="2" id="KW-0805">Transcription regulation</keyword>
<keyword evidence="4" id="KW-0238">DNA-binding</keyword>
<evidence type="ECO:0000259" key="7">
    <source>
        <dbReference type="Pfam" id="PF08281"/>
    </source>
</evidence>
<evidence type="ECO:0000256" key="5">
    <source>
        <dbReference type="ARBA" id="ARBA00023163"/>
    </source>
</evidence>
<evidence type="ECO:0000256" key="1">
    <source>
        <dbReference type="ARBA" id="ARBA00010641"/>
    </source>
</evidence>
<feature type="domain" description="RNA polymerase sigma-70 region 2" evidence="6">
    <location>
        <begin position="19"/>
        <end position="78"/>
    </location>
</feature>
<dbReference type="InterPro" id="IPR013249">
    <property type="entry name" value="RNA_pol_sigma70_r4_t2"/>
</dbReference>
<evidence type="ECO:0000256" key="3">
    <source>
        <dbReference type="ARBA" id="ARBA00023082"/>
    </source>
</evidence>
<dbReference type="InterPro" id="IPR007627">
    <property type="entry name" value="RNA_pol_sigma70_r2"/>
</dbReference>
<gene>
    <name evidence="8" type="ORF">Q5722_14365</name>
</gene>
<dbReference type="InterPro" id="IPR036388">
    <property type="entry name" value="WH-like_DNA-bd_sf"/>
</dbReference>
<dbReference type="Gene3D" id="1.10.10.10">
    <property type="entry name" value="Winged helix-like DNA-binding domain superfamily/Winged helix DNA-binding domain"/>
    <property type="match status" value="1"/>
</dbReference>